<accession>M7XGS1</accession>
<dbReference type="Pfam" id="PF09603">
    <property type="entry name" value="Fib_succ_major"/>
    <property type="match status" value="1"/>
</dbReference>
<feature type="domain" description="Fibrobacter succinogenes major paralogous" evidence="1">
    <location>
        <begin position="484"/>
        <end position="669"/>
    </location>
</feature>
<evidence type="ECO:0000313" key="3">
    <source>
        <dbReference type="Proteomes" id="UP000010953"/>
    </source>
</evidence>
<dbReference type="Proteomes" id="UP000010953">
    <property type="component" value="Unassembled WGS sequence"/>
</dbReference>
<evidence type="ECO:0000313" key="2">
    <source>
        <dbReference type="EMBL" id="EMS34034.1"/>
    </source>
</evidence>
<dbReference type="InParanoid" id="M7XGS1"/>
<organism evidence="2 3">
    <name type="scientific">Mariniradius saccharolyticus AK6</name>
    <dbReference type="NCBI Taxonomy" id="1239962"/>
    <lineage>
        <taxon>Bacteria</taxon>
        <taxon>Pseudomonadati</taxon>
        <taxon>Bacteroidota</taxon>
        <taxon>Cytophagia</taxon>
        <taxon>Cytophagales</taxon>
        <taxon>Cyclobacteriaceae</taxon>
        <taxon>Mariniradius</taxon>
    </lineage>
</organism>
<dbReference type="STRING" id="1239962.C943_03850"/>
<dbReference type="NCBIfam" id="TIGR02145">
    <property type="entry name" value="Fib_succ_major"/>
    <property type="match status" value="1"/>
</dbReference>
<comment type="caution">
    <text evidence="2">The sequence shown here is derived from an EMBL/GenBank/DDBJ whole genome shotgun (WGS) entry which is preliminary data.</text>
</comment>
<reference evidence="2" key="1">
    <citation type="submission" date="2013-01" db="EMBL/GenBank/DDBJ databases">
        <title>Genome assembly of Mariniradius saccharolyticus AK6.</title>
        <authorList>
            <person name="Vaidya B."/>
            <person name="Khatri I."/>
            <person name="Tanuku N.R.S."/>
            <person name="Subramanian S."/>
            <person name="Pinnaka A."/>
        </authorList>
    </citation>
    <scope>NUCLEOTIDE SEQUENCE [LARGE SCALE GENOMIC DNA]</scope>
    <source>
        <strain evidence="2">AK6</strain>
    </source>
</reference>
<dbReference type="eggNOG" id="COG4704">
    <property type="taxonomic scope" value="Bacteria"/>
</dbReference>
<dbReference type="EMBL" id="AMZY02000007">
    <property type="protein sequence ID" value="EMS34034.1"/>
    <property type="molecule type" value="Genomic_DNA"/>
</dbReference>
<proteinExistence type="predicted"/>
<evidence type="ECO:0000259" key="1">
    <source>
        <dbReference type="Pfam" id="PF09603"/>
    </source>
</evidence>
<sequence length="670" mass="73341">MDSMAVGNPGEKLYAPEGIQSVVFFTDQESGEITALTPYDGTKSEVTVNVETVTEGVLTLAPMYSSLTAPQKKELLLKIKEDQSYMSMRLTVGEILSKREPIFSERPEFISKLLEFNSFILSEFYPDFRPEGGRLNLGQEDFASFVKGENGLTVFNQVSSYVHLEFRPRAGGNSQSQLLDPKPIYQLADSKISPVLMDDCYDVEINQSDPLVFQKNRDALAEKLAQAFIGIILSDFSGTGISGCINELSGVLSLELGMALSNLGSMTPLEILSSTTKTAADLLILAVKEEKCATLFFNKTAIAKMLASTSNLYVNLYKAAKFTYEVSEASAFAFAIVPSTRIDLKESLQLYKGKLVEACVRVVKDVELNAEYAAGENLLVKVKLDALSQYGDWKKSGFEISWSLPPSNGELGELFTSTNSDGLASVNWTLPNESNALVTLSAELKDKEGNHISGSPLTFQVKVKSEPEFGVFTDPRDGNVYKTVKIGSQTWFMENLRYEGGIPEVISQQAWNAIWNSGNPTGQPAWSYYYNDSNNDKVYGKLYNWYAVDTGGLCPTGWHIPTESDWKVLQDFLGGVMVAGGKMKSVSGWDAPNVNATNESGFTGLPGGRRSIGGDGFAYFGTIGSWWTSTSHPGYNDWEAWSISLRTANATAGTSRTPKVVGNSCRCLKD</sequence>
<name>M7XGS1_9BACT</name>
<protein>
    <recommendedName>
        <fullName evidence="1">Fibrobacter succinogenes major paralogous domain-containing protein</fullName>
    </recommendedName>
</protein>
<dbReference type="InterPro" id="IPR011871">
    <property type="entry name" value="Fib_succ_major"/>
</dbReference>
<dbReference type="AlphaFoldDB" id="M7XGS1"/>
<gene>
    <name evidence="2" type="ORF">C943_03850</name>
</gene>
<keyword evidence="3" id="KW-1185">Reference proteome</keyword>